<dbReference type="InterPro" id="IPR016161">
    <property type="entry name" value="Ald_DH/histidinol_DH"/>
</dbReference>
<evidence type="ECO:0000256" key="1">
    <source>
        <dbReference type="ARBA" id="ARBA00009986"/>
    </source>
</evidence>
<dbReference type="GeneID" id="91086311"/>
<dbReference type="Proteomes" id="UP000094043">
    <property type="component" value="Chromosome 2"/>
</dbReference>
<evidence type="ECO:0000313" key="6">
    <source>
        <dbReference type="EMBL" id="WVN86924.1"/>
    </source>
</evidence>
<dbReference type="FunFam" id="3.40.309.10:FF:000009">
    <property type="entry name" value="Aldehyde dehydrogenase A"/>
    <property type="match status" value="1"/>
</dbReference>
<dbReference type="GO" id="GO:0016620">
    <property type="term" value="F:oxidoreductase activity, acting on the aldehyde or oxo group of donors, NAD or NADP as acceptor"/>
    <property type="evidence" value="ECO:0007669"/>
    <property type="project" value="InterPro"/>
</dbReference>
<dbReference type="InterPro" id="IPR016160">
    <property type="entry name" value="Ald_DH_CS_CYS"/>
</dbReference>
<dbReference type="KEGG" id="cdep:91086311"/>
<evidence type="ECO:0000259" key="5">
    <source>
        <dbReference type="Pfam" id="PF00171"/>
    </source>
</evidence>
<reference evidence="6" key="1">
    <citation type="submission" date="2016-06" db="EMBL/GenBank/DDBJ databases">
        <authorList>
            <person name="Cuomo C."/>
            <person name="Litvintseva A."/>
            <person name="Heitman J."/>
            <person name="Chen Y."/>
            <person name="Sun S."/>
            <person name="Springer D."/>
            <person name="Dromer F."/>
            <person name="Young S."/>
            <person name="Zeng Q."/>
            <person name="Chapman S."/>
            <person name="Gujja S."/>
            <person name="Saif S."/>
            <person name="Birren B."/>
        </authorList>
    </citation>
    <scope>NUCLEOTIDE SEQUENCE</scope>
    <source>
        <strain evidence="6">CBS 7841</strain>
    </source>
</reference>
<dbReference type="PANTHER" id="PTHR11699">
    <property type="entry name" value="ALDEHYDE DEHYDROGENASE-RELATED"/>
    <property type="match status" value="1"/>
</dbReference>
<feature type="active site" evidence="3">
    <location>
        <position position="246"/>
    </location>
</feature>
<dbReference type="RefSeq" id="XP_066067624.1">
    <property type="nucleotide sequence ID" value="XM_066211527.1"/>
</dbReference>
<reference evidence="6" key="3">
    <citation type="submission" date="2024-01" db="EMBL/GenBank/DDBJ databases">
        <authorList>
            <person name="Coelho M.A."/>
            <person name="David-Palma M."/>
            <person name="Shea T."/>
            <person name="Sun S."/>
            <person name="Cuomo C.A."/>
            <person name="Heitman J."/>
        </authorList>
    </citation>
    <scope>NUCLEOTIDE SEQUENCE</scope>
    <source>
        <strain evidence="6">CBS 7841</strain>
    </source>
</reference>
<dbReference type="InterPro" id="IPR029510">
    <property type="entry name" value="Ald_DH_CS_GLU"/>
</dbReference>
<dbReference type="PROSITE" id="PS00687">
    <property type="entry name" value="ALDEHYDE_DEHYDR_GLU"/>
    <property type="match status" value="1"/>
</dbReference>
<keyword evidence="2 4" id="KW-0560">Oxidoreductase</keyword>
<evidence type="ECO:0000256" key="4">
    <source>
        <dbReference type="RuleBase" id="RU003345"/>
    </source>
</evidence>
<evidence type="ECO:0000256" key="2">
    <source>
        <dbReference type="ARBA" id="ARBA00023002"/>
    </source>
</evidence>
<dbReference type="SUPFAM" id="SSF53720">
    <property type="entry name" value="ALDH-like"/>
    <property type="match status" value="1"/>
</dbReference>
<comment type="similarity">
    <text evidence="1 4">Belongs to the aldehyde dehydrogenase family.</text>
</comment>
<dbReference type="CDD" id="cd07102">
    <property type="entry name" value="ALDH_EDX86601"/>
    <property type="match status" value="1"/>
</dbReference>
<dbReference type="Gene3D" id="3.40.605.10">
    <property type="entry name" value="Aldehyde Dehydrogenase, Chain A, domain 1"/>
    <property type="match status" value="1"/>
</dbReference>
<protein>
    <recommendedName>
        <fullName evidence="5">Aldehyde dehydrogenase domain-containing protein</fullName>
    </recommendedName>
</protein>
<proteinExistence type="inferred from homology"/>
<accession>A0AAJ8JR57</accession>
<dbReference type="InterPro" id="IPR015590">
    <property type="entry name" value="Aldehyde_DH_dom"/>
</dbReference>
<dbReference type="Gene3D" id="3.40.309.10">
    <property type="entry name" value="Aldehyde Dehydrogenase, Chain A, domain 2"/>
    <property type="match status" value="1"/>
</dbReference>
<name>A0AAJ8JR57_9TREE</name>
<evidence type="ECO:0000313" key="7">
    <source>
        <dbReference type="Proteomes" id="UP000094043"/>
    </source>
</evidence>
<evidence type="ECO:0000256" key="3">
    <source>
        <dbReference type="PROSITE-ProRule" id="PRU10007"/>
    </source>
</evidence>
<keyword evidence="7" id="KW-1185">Reference proteome</keyword>
<dbReference type="InterPro" id="IPR016162">
    <property type="entry name" value="Ald_DH_N"/>
</dbReference>
<dbReference type="AlphaFoldDB" id="A0AAJ8JR57"/>
<reference evidence="6" key="2">
    <citation type="journal article" date="2022" name="Elife">
        <title>Obligate sexual reproduction of a homothallic fungus closely related to the Cryptococcus pathogenic species complex.</title>
        <authorList>
            <person name="Passer A.R."/>
            <person name="Clancey S.A."/>
            <person name="Shea T."/>
            <person name="David-Palma M."/>
            <person name="Averette A.F."/>
            <person name="Boekhout T."/>
            <person name="Porcel B.M."/>
            <person name="Nowrousian M."/>
            <person name="Cuomo C.A."/>
            <person name="Sun S."/>
            <person name="Heitman J."/>
            <person name="Coelho M.A."/>
        </authorList>
    </citation>
    <scope>NUCLEOTIDE SEQUENCE</scope>
    <source>
        <strain evidence="6">CBS 7841</strain>
    </source>
</reference>
<dbReference type="Pfam" id="PF00171">
    <property type="entry name" value="Aldedh"/>
    <property type="match status" value="1"/>
</dbReference>
<gene>
    <name evidence="6" type="ORF">L203_102099</name>
</gene>
<dbReference type="PROSITE" id="PS00070">
    <property type="entry name" value="ALDEHYDE_DEHYDR_CYS"/>
    <property type="match status" value="1"/>
</dbReference>
<dbReference type="InterPro" id="IPR016163">
    <property type="entry name" value="Ald_DH_C"/>
</dbReference>
<sequence>MSEASIQNTISPYIQTTISPYTQTPICTRLLLSEADLDSLIAESVKAHKSWKKVPLEKRIEVARKWLEEFEKIADVAREDIAIQMGRPIGSCEGETNGTIWRARHIVDIAADCLAPIPQSKPPVEGLEKYIVKQPLGVICVISPWNYPHLCLVNTVVAALISGNAVILKPAPQTPSPAERWVSTWQAAGLPSNVLQVAHLSQERTLRQLVPDPRIDFVSFTGSVAGGKAVQQAASNGQGFKGTCLELGGNDPAYVREDVNIKFAAEQLVDGVVYNSGQSCAAVERIYVHSAIYDEFVREYIEIAKQLKLGDPTRLTTTLGPVVSVASAARIRKQVKDAGMSMVLGRELKSIVALGAQIVLDESFFPKAKEGTALVGPIVLTNVNHSMEIMTEETFGPVVGIQKVEGDEEALSLMNDSIYGLTASVWTNPADPQSIAVFNHFVDELECGTVYLNKSDALDPSLPWSGWKNSGRGVSLSAFVYDHVNHTKSVMKRMAVPQ</sequence>
<feature type="domain" description="Aldehyde dehydrogenase" evidence="5">
    <location>
        <begin position="16"/>
        <end position="490"/>
    </location>
</feature>
<dbReference type="EMBL" id="CP143785">
    <property type="protein sequence ID" value="WVN86924.1"/>
    <property type="molecule type" value="Genomic_DNA"/>
</dbReference>
<organism evidence="6 7">
    <name type="scientific">Cryptococcus depauperatus CBS 7841</name>
    <dbReference type="NCBI Taxonomy" id="1295531"/>
    <lineage>
        <taxon>Eukaryota</taxon>
        <taxon>Fungi</taxon>
        <taxon>Dikarya</taxon>
        <taxon>Basidiomycota</taxon>
        <taxon>Agaricomycotina</taxon>
        <taxon>Tremellomycetes</taxon>
        <taxon>Tremellales</taxon>
        <taxon>Cryptococcaceae</taxon>
        <taxon>Cryptococcus</taxon>
    </lineage>
</organism>